<comment type="caution">
    <text evidence="1">The sequence shown here is derived from an EMBL/GenBank/DDBJ whole genome shotgun (WGS) entry which is preliminary data.</text>
</comment>
<dbReference type="OrthoDB" id="270586at2759"/>
<protein>
    <submittedName>
        <fullName evidence="1">Uncharacterized protein</fullName>
    </submittedName>
</protein>
<dbReference type="InterPro" id="IPR023614">
    <property type="entry name" value="Porin_dom_sf"/>
</dbReference>
<dbReference type="Gene3D" id="2.40.160.10">
    <property type="entry name" value="Porin"/>
    <property type="match status" value="1"/>
</dbReference>
<dbReference type="EMBL" id="LJSK01000213">
    <property type="protein sequence ID" value="KPI85036.1"/>
    <property type="molecule type" value="Genomic_DNA"/>
</dbReference>
<proteinExistence type="predicted"/>
<dbReference type="OMA" id="FTSWREY"/>
<sequence length="278" mass="30201">MSAPPSYKELFGVVSDYLTKGSDVQGAQFDAKEDGEPNCLNAFPFARKGLVGAHLIYDCTKLNTTLSSKVSGNFQSWKEYLPTITYKTKVKGTSNAIEVDTATGTVNVSAKHPVLNANWKTSLLDGGATEVSATTCVRPAVYGGASLIYDPKRSGLRDFTALIARLGCPNIYNGDVMGKFSSSSGFSIHMRIPLHQYVDAAISAERQRYIAGIQGRSPCGARLMMHANVTDGTYTMTTIRNVNDIWKITLTMTAPFFKDKNATAPRYGLKITHMDATD</sequence>
<organism evidence="1 2">
    <name type="scientific">Leptomonas seymouri</name>
    <dbReference type="NCBI Taxonomy" id="5684"/>
    <lineage>
        <taxon>Eukaryota</taxon>
        <taxon>Discoba</taxon>
        <taxon>Euglenozoa</taxon>
        <taxon>Kinetoplastea</taxon>
        <taxon>Metakinetoplastina</taxon>
        <taxon>Trypanosomatida</taxon>
        <taxon>Trypanosomatidae</taxon>
        <taxon>Leishmaniinae</taxon>
        <taxon>Leptomonas</taxon>
    </lineage>
</organism>
<name>A0A0N0P495_LEPSE</name>
<gene>
    <name evidence="1" type="ORF">ABL78_5920</name>
</gene>
<keyword evidence="2" id="KW-1185">Reference proteome</keyword>
<accession>A0A0N0P495</accession>
<evidence type="ECO:0000313" key="2">
    <source>
        <dbReference type="Proteomes" id="UP000038009"/>
    </source>
</evidence>
<dbReference type="AlphaFoldDB" id="A0A0N0P495"/>
<dbReference type="VEuPathDB" id="TriTrypDB:Lsey_0213_0130"/>
<reference evidence="1 2" key="1">
    <citation type="journal article" date="2015" name="PLoS Pathog.">
        <title>Leptomonas seymouri: Adaptations to the Dixenous Life Cycle Analyzed by Genome Sequencing, Transcriptome Profiling and Co-infection with Leishmania donovani.</title>
        <authorList>
            <person name="Kraeva N."/>
            <person name="Butenko A."/>
            <person name="Hlavacova J."/>
            <person name="Kostygov A."/>
            <person name="Myskova J."/>
            <person name="Grybchuk D."/>
            <person name="Lestinova T."/>
            <person name="Votypka J."/>
            <person name="Volf P."/>
            <person name="Opperdoes F."/>
            <person name="Flegontov P."/>
            <person name="Lukes J."/>
            <person name="Yurchenko V."/>
        </authorList>
    </citation>
    <scope>NUCLEOTIDE SEQUENCE [LARGE SCALE GENOMIC DNA]</scope>
    <source>
        <strain evidence="1 2">ATCC 30220</strain>
    </source>
</reference>
<dbReference type="Proteomes" id="UP000038009">
    <property type="component" value="Unassembled WGS sequence"/>
</dbReference>
<evidence type="ECO:0000313" key="1">
    <source>
        <dbReference type="EMBL" id="KPI85036.1"/>
    </source>
</evidence>